<dbReference type="Gene3D" id="3.20.20.240">
    <property type="entry name" value="Methylmalonyl-CoA mutase"/>
    <property type="match status" value="1"/>
</dbReference>
<dbReference type="Proteomes" id="UP000837803">
    <property type="component" value="Unassembled WGS sequence"/>
</dbReference>
<dbReference type="PANTHER" id="PTHR48101:SF1">
    <property type="entry name" value="METHYLMALONYL-COA MUTASE, LARGE SUBUNIT"/>
    <property type="match status" value="1"/>
</dbReference>
<dbReference type="SUPFAM" id="SSF51703">
    <property type="entry name" value="Cobalamin (vitamin B12)-dependent enzymes"/>
    <property type="match status" value="1"/>
</dbReference>
<dbReference type="GO" id="GO:0004494">
    <property type="term" value="F:methylmalonyl-CoA mutase activity"/>
    <property type="evidence" value="ECO:0007669"/>
    <property type="project" value="UniProtKB-EC"/>
</dbReference>
<reference evidence="2" key="1">
    <citation type="submission" date="2021-12" db="EMBL/GenBank/DDBJ databases">
        <authorList>
            <person name="Rodrigo-Torres L."/>
            <person name="Arahal R. D."/>
            <person name="Lucena T."/>
        </authorList>
    </citation>
    <scope>NUCLEOTIDE SEQUENCE</scope>
    <source>
        <strain evidence="2">CECT 8419</strain>
    </source>
</reference>
<evidence type="ECO:0000259" key="1">
    <source>
        <dbReference type="Pfam" id="PF01642"/>
    </source>
</evidence>
<dbReference type="InterPro" id="IPR006099">
    <property type="entry name" value="MeMalonylCoA_mutase_a/b_cat"/>
</dbReference>
<gene>
    <name evidence="2" type="primary">mcm</name>
    <name evidence="2" type="ORF">LEM8419_03305</name>
</gene>
<proteinExistence type="predicted"/>
<dbReference type="InterPro" id="IPR016176">
    <property type="entry name" value="Cbl-dep_enz_cat"/>
</dbReference>
<accession>A0ABN8FAN8</accession>
<keyword evidence="3" id="KW-1185">Reference proteome</keyword>
<protein>
    <submittedName>
        <fullName evidence="2">Methylmalonyl-CoA mutase</fullName>
        <ecNumber evidence="2">5.4.99.2</ecNumber>
    </submittedName>
</protein>
<keyword evidence="2" id="KW-0413">Isomerase</keyword>
<comment type="caution">
    <text evidence="2">The sequence shown here is derived from an EMBL/GenBank/DDBJ whole genome shotgun (WGS) entry which is preliminary data.</text>
</comment>
<feature type="domain" description="Methylmalonyl-CoA mutase alpha/beta chain catalytic" evidence="1">
    <location>
        <begin position="105"/>
        <end position="385"/>
    </location>
</feature>
<name>A0ABN8FAN8_9BACT</name>
<dbReference type="EMBL" id="CAKLPZ010000005">
    <property type="protein sequence ID" value="CAH1002424.1"/>
    <property type="molecule type" value="Genomic_DNA"/>
</dbReference>
<sequence length="388" mass="42617">MPASVATPSFPDSDKTDWLERATKELKGRDLDRLDWEVNERIRLSAHYTAEDVTPLPALDRSAGWTIGAYVDSGTNDAINASALRALNQGAEGLLFRLFRQPGAADIDALLHDVRLDFISLHCALRYPGQDPAELFRDLVGYLRREGYDLRQIRGSVDFDPLLDWSEPPFPPLIRLLGFVNRWMPDFRVLQVNAAGFNNGPALADAELALALAKGAEYLQQLRERGAEPAVVNQHLQFAFTVGSSYYVDIAKLRAFRVLWANVLRGFGIESAPPVVIAAHSDVATLMADRDQNLLHLTTQALSAVTGGAELLFLAPPEGDDAPPTPLGHRLSINIQHLLKLEAGLADYADPAAGSYYLDTLTAQLVDAAWERFRTIEAQGGFAEATDF</sequence>
<dbReference type="RefSeq" id="WP_238752261.1">
    <property type="nucleotide sequence ID" value="NZ_CAKLPZ010000005.1"/>
</dbReference>
<dbReference type="PANTHER" id="PTHR48101">
    <property type="entry name" value="METHYLMALONYL-COA MUTASE, MITOCHONDRIAL-RELATED"/>
    <property type="match status" value="1"/>
</dbReference>
<organism evidence="2 3">
    <name type="scientific">Neolewinella maritima</name>
    <dbReference type="NCBI Taxonomy" id="1383882"/>
    <lineage>
        <taxon>Bacteria</taxon>
        <taxon>Pseudomonadati</taxon>
        <taxon>Bacteroidota</taxon>
        <taxon>Saprospiria</taxon>
        <taxon>Saprospirales</taxon>
        <taxon>Lewinellaceae</taxon>
        <taxon>Neolewinella</taxon>
    </lineage>
</organism>
<evidence type="ECO:0000313" key="2">
    <source>
        <dbReference type="EMBL" id="CAH1002424.1"/>
    </source>
</evidence>
<dbReference type="EC" id="5.4.99.2" evidence="2"/>
<dbReference type="Pfam" id="PF01642">
    <property type="entry name" value="MM_CoA_mutase"/>
    <property type="match status" value="1"/>
</dbReference>
<evidence type="ECO:0000313" key="3">
    <source>
        <dbReference type="Proteomes" id="UP000837803"/>
    </source>
</evidence>